<organism evidence="2 3">
    <name type="scientific">Candidatus Staskawiczbacteria bacterium RIFCSPHIGHO2_01_FULL_34_27</name>
    <dbReference type="NCBI Taxonomy" id="1802199"/>
    <lineage>
        <taxon>Bacteria</taxon>
        <taxon>Candidatus Staskawicziibacteriota</taxon>
    </lineage>
</organism>
<proteinExistence type="predicted"/>
<protein>
    <recommendedName>
        <fullName evidence="1">N-acetyltransferase domain-containing protein</fullName>
    </recommendedName>
</protein>
<dbReference type="Proteomes" id="UP000178991">
    <property type="component" value="Unassembled WGS sequence"/>
</dbReference>
<dbReference type="InterPro" id="IPR000182">
    <property type="entry name" value="GNAT_dom"/>
</dbReference>
<evidence type="ECO:0000313" key="2">
    <source>
        <dbReference type="EMBL" id="OGZ62743.1"/>
    </source>
</evidence>
<name>A0A1G2HJX0_9BACT</name>
<dbReference type="PROSITE" id="PS51186">
    <property type="entry name" value="GNAT"/>
    <property type="match status" value="1"/>
</dbReference>
<dbReference type="InterPro" id="IPR016181">
    <property type="entry name" value="Acyl_CoA_acyltransferase"/>
</dbReference>
<reference evidence="2 3" key="1">
    <citation type="journal article" date="2016" name="Nat. Commun.">
        <title>Thousands of microbial genomes shed light on interconnected biogeochemical processes in an aquifer system.</title>
        <authorList>
            <person name="Anantharaman K."/>
            <person name="Brown C.T."/>
            <person name="Hug L.A."/>
            <person name="Sharon I."/>
            <person name="Castelle C.J."/>
            <person name="Probst A.J."/>
            <person name="Thomas B.C."/>
            <person name="Singh A."/>
            <person name="Wilkins M.J."/>
            <person name="Karaoz U."/>
            <person name="Brodie E.L."/>
            <person name="Williams K.H."/>
            <person name="Hubbard S.S."/>
            <person name="Banfield J.F."/>
        </authorList>
    </citation>
    <scope>NUCLEOTIDE SEQUENCE [LARGE SCALE GENOMIC DNA]</scope>
</reference>
<sequence length="143" mass="16823">MNIRQAEEKDVKSIIEIISLLKLDIPGFVWDDEKFILDQIKKGEYFVLEESGQVVAIISLRKRKNKVSIETLAVRKDFQHKGMGSELIEFAKKFTKENGFDTLHAYSFTEYDAVQFYLNRNFKMMDNSGYYKGHKYDCFEIKV</sequence>
<feature type="domain" description="N-acetyltransferase" evidence="1">
    <location>
        <begin position="1"/>
        <end position="143"/>
    </location>
</feature>
<dbReference type="Gene3D" id="3.40.630.30">
    <property type="match status" value="1"/>
</dbReference>
<dbReference type="GO" id="GO:0016747">
    <property type="term" value="F:acyltransferase activity, transferring groups other than amino-acyl groups"/>
    <property type="evidence" value="ECO:0007669"/>
    <property type="project" value="InterPro"/>
</dbReference>
<gene>
    <name evidence="2" type="ORF">A2639_02805</name>
</gene>
<dbReference type="EMBL" id="MHOL01000014">
    <property type="protein sequence ID" value="OGZ62743.1"/>
    <property type="molecule type" value="Genomic_DNA"/>
</dbReference>
<evidence type="ECO:0000313" key="3">
    <source>
        <dbReference type="Proteomes" id="UP000178991"/>
    </source>
</evidence>
<dbReference type="Pfam" id="PF13508">
    <property type="entry name" value="Acetyltransf_7"/>
    <property type="match status" value="1"/>
</dbReference>
<comment type="caution">
    <text evidence="2">The sequence shown here is derived from an EMBL/GenBank/DDBJ whole genome shotgun (WGS) entry which is preliminary data.</text>
</comment>
<dbReference type="CDD" id="cd04301">
    <property type="entry name" value="NAT_SF"/>
    <property type="match status" value="1"/>
</dbReference>
<evidence type="ECO:0000259" key="1">
    <source>
        <dbReference type="PROSITE" id="PS51186"/>
    </source>
</evidence>
<dbReference type="SUPFAM" id="SSF55729">
    <property type="entry name" value="Acyl-CoA N-acyltransferases (Nat)"/>
    <property type="match status" value="1"/>
</dbReference>
<accession>A0A1G2HJX0</accession>
<dbReference type="AlphaFoldDB" id="A0A1G2HJX0"/>